<reference evidence="2 3" key="1">
    <citation type="journal article" date="2016" name="Genome Biol. Evol.">
        <title>Divergent and convergent evolution of fungal pathogenicity.</title>
        <authorList>
            <person name="Shang Y."/>
            <person name="Xiao G."/>
            <person name="Zheng P."/>
            <person name="Cen K."/>
            <person name="Zhan S."/>
            <person name="Wang C."/>
        </authorList>
    </citation>
    <scope>NUCLEOTIDE SEQUENCE [LARGE SCALE GENOMIC DNA]</scope>
    <source>
        <strain evidence="2 3">RCEF 4871</strain>
    </source>
</reference>
<dbReference type="Pfam" id="PF12296">
    <property type="entry name" value="HsbA"/>
    <property type="match status" value="1"/>
</dbReference>
<keyword evidence="3" id="KW-1185">Reference proteome</keyword>
<dbReference type="OrthoDB" id="2422134at2759"/>
<organism evidence="2 3">
    <name type="scientific">Metarhizium rileyi (strain RCEF 4871)</name>
    <name type="common">Nomuraea rileyi</name>
    <dbReference type="NCBI Taxonomy" id="1649241"/>
    <lineage>
        <taxon>Eukaryota</taxon>
        <taxon>Fungi</taxon>
        <taxon>Dikarya</taxon>
        <taxon>Ascomycota</taxon>
        <taxon>Pezizomycotina</taxon>
        <taxon>Sordariomycetes</taxon>
        <taxon>Hypocreomycetidae</taxon>
        <taxon>Hypocreales</taxon>
        <taxon>Clavicipitaceae</taxon>
        <taxon>Metarhizium</taxon>
    </lineage>
</organism>
<sequence length="181" mass="19256">MISLKALVSFLALSPMALAAPQPNYTDLCYTDITNIDTNVKALTEKIKGYNGGLVWALPQIPLALQAAVATASGGVHSSLLPPVLPVDDLLRLADHVNKTLAVDSPVAVEALVNKASLYEQAGLKTPIHLALKVMMALHLHFADNILDRVSADAPADKVNILKGDIQGFTNALRKAIKAFE</sequence>
<comment type="caution">
    <text evidence="2">The sequence shown here is derived from an EMBL/GenBank/DDBJ whole genome shotgun (WGS) entry which is preliminary data.</text>
</comment>
<evidence type="ECO:0000313" key="3">
    <source>
        <dbReference type="Proteomes" id="UP000243498"/>
    </source>
</evidence>
<evidence type="ECO:0000256" key="1">
    <source>
        <dbReference type="SAM" id="SignalP"/>
    </source>
</evidence>
<dbReference type="InterPro" id="IPR021054">
    <property type="entry name" value="Cell_wall_mannoprotein_1"/>
</dbReference>
<dbReference type="OMA" id="IHYFESP"/>
<dbReference type="AlphaFoldDB" id="A0A166XH91"/>
<protein>
    <submittedName>
        <fullName evidence="2">Cell wall galactomannoprotein</fullName>
    </submittedName>
</protein>
<name>A0A166XH91_METRR</name>
<feature type="signal peptide" evidence="1">
    <location>
        <begin position="1"/>
        <end position="19"/>
    </location>
</feature>
<dbReference type="STRING" id="1081105.A0A166XH91"/>
<feature type="chain" id="PRO_5007882308" evidence="1">
    <location>
        <begin position="20"/>
        <end position="181"/>
    </location>
</feature>
<proteinExistence type="predicted"/>
<dbReference type="EMBL" id="AZHC01000039">
    <property type="protein sequence ID" value="OAA35810.1"/>
    <property type="molecule type" value="Genomic_DNA"/>
</dbReference>
<evidence type="ECO:0000313" key="2">
    <source>
        <dbReference type="EMBL" id="OAA35810.1"/>
    </source>
</evidence>
<gene>
    <name evidence="2" type="ORF">NOR_07827</name>
</gene>
<keyword evidence="1" id="KW-0732">Signal</keyword>
<dbReference type="Proteomes" id="UP000243498">
    <property type="component" value="Unassembled WGS sequence"/>
</dbReference>
<accession>A0A166XH91</accession>